<gene>
    <name evidence="4" type="ORF">F4559_001616</name>
</gene>
<organism evidence="4 5">
    <name type="scientific">Saccharothrix violaceirubra</name>
    <dbReference type="NCBI Taxonomy" id="413306"/>
    <lineage>
        <taxon>Bacteria</taxon>
        <taxon>Bacillati</taxon>
        <taxon>Actinomycetota</taxon>
        <taxon>Actinomycetes</taxon>
        <taxon>Pseudonocardiales</taxon>
        <taxon>Pseudonocardiaceae</taxon>
        <taxon>Saccharothrix</taxon>
    </lineage>
</organism>
<dbReference type="PANTHER" id="PTHR43861">
    <property type="entry name" value="TRANS-ACONITATE 2-METHYLTRANSFERASE-RELATED"/>
    <property type="match status" value="1"/>
</dbReference>
<dbReference type="Pfam" id="PF13649">
    <property type="entry name" value="Methyltransf_25"/>
    <property type="match status" value="1"/>
</dbReference>
<dbReference type="Gene3D" id="3.40.50.150">
    <property type="entry name" value="Vaccinia Virus protein VP39"/>
    <property type="match status" value="1"/>
</dbReference>
<evidence type="ECO:0000259" key="3">
    <source>
        <dbReference type="Pfam" id="PF13649"/>
    </source>
</evidence>
<name>A0A7W7T1C2_9PSEU</name>
<sequence length="212" mass="23058">MDDWVEDTRTSYDTVAVGYAEYVRASLAKQPYLRSALALFADLVREAGGGPVADVGCGPGEVAAHLRGLGVDVFGVDLSPGMVDLARRSHPDLRFEVGSMTELDLPDGSLGGLLAWWSVIHVPDEEVPTVFAHFHRVLRPGTPVQIGFHVGDVSRLKTEGYGGHPMRVHVHRRRPERVAGWLRDAGFEVEAHLVVDPDKEVPGAVLCARRPA</sequence>
<evidence type="ECO:0000256" key="2">
    <source>
        <dbReference type="ARBA" id="ARBA00022679"/>
    </source>
</evidence>
<keyword evidence="1 4" id="KW-0489">Methyltransferase</keyword>
<keyword evidence="2" id="KW-0808">Transferase</keyword>
<dbReference type="InterPro" id="IPR029063">
    <property type="entry name" value="SAM-dependent_MTases_sf"/>
</dbReference>
<evidence type="ECO:0000313" key="5">
    <source>
        <dbReference type="Proteomes" id="UP000542674"/>
    </source>
</evidence>
<comment type="caution">
    <text evidence="4">The sequence shown here is derived from an EMBL/GenBank/DDBJ whole genome shotgun (WGS) entry which is preliminary data.</text>
</comment>
<protein>
    <submittedName>
        <fullName evidence="4">Ubiquinone/menaquinone biosynthesis C-methylase UbiE</fullName>
    </submittedName>
</protein>
<dbReference type="GO" id="GO:0008168">
    <property type="term" value="F:methyltransferase activity"/>
    <property type="evidence" value="ECO:0007669"/>
    <property type="project" value="UniProtKB-KW"/>
</dbReference>
<dbReference type="Proteomes" id="UP000542674">
    <property type="component" value="Unassembled WGS sequence"/>
</dbReference>
<feature type="domain" description="Methyltransferase" evidence="3">
    <location>
        <begin position="52"/>
        <end position="141"/>
    </location>
</feature>
<dbReference type="EMBL" id="JACHJS010000001">
    <property type="protein sequence ID" value="MBB4964257.1"/>
    <property type="molecule type" value="Genomic_DNA"/>
</dbReference>
<evidence type="ECO:0000313" key="4">
    <source>
        <dbReference type="EMBL" id="MBB4964257.1"/>
    </source>
</evidence>
<evidence type="ECO:0000256" key="1">
    <source>
        <dbReference type="ARBA" id="ARBA00022603"/>
    </source>
</evidence>
<dbReference type="AlphaFoldDB" id="A0A7W7T1C2"/>
<keyword evidence="5" id="KW-1185">Reference proteome</keyword>
<dbReference type="SUPFAM" id="SSF53335">
    <property type="entry name" value="S-adenosyl-L-methionine-dependent methyltransferases"/>
    <property type="match status" value="1"/>
</dbReference>
<dbReference type="PANTHER" id="PTHR43861:SF1">
    <property type="entry name" value="TRANS-ACONITATE 2-METHYLTRANSFERASE"/>
    <property type="match status" value="1"/>
</dbReference>
<dbReference type="GO" id="GO:0032259">
    <property type="term" value="P:methylation"/>
    <property type="evidence" value="ECO:0007669"/>
    <property type="project" value="UniProtKB-KW"/>
</dbReference>
<reference evidence="4 5" key="1">
    <citation type="submission" date="2020-08" db="EMBL/GenBank/DDBJ databases">
        <title>Sequencing the genomes of 1000 actinobacteria strains.</title>
        <authorList>
            <person name="Klenk H.-P."/>
        </authorList>
    </citation>
    <scope>NUCLEOTIDE SEQUENCE [LARGE SCALE GENOMIC DNA]</scope>
    <source>
        <strain evidence="4 5">DSM 45084</strain>
    </source>
</reference>
<keyword evidence="4" id="KW-0830">Ubiquinone</keyword>
<accession>A0A7W7T1C2</accession>
<dbReference type="InterPro" id="IPR041698">
    <property type="entry name" value="Methyltransf_25"/>
</dbReference>
<dbReference type="CDD" id="cd02440">
    <property type="entry name" value="AdoMet_MTases"/>
    <property type="match status" value="1"/>
</dbReference>
<proteinExistence type="predicted"/>